<dbReference type="Proteomes" id="UP000051124">
    <property type="component" value="Unassembled WGS sequence"/>
</dbReference>
<dbReference type="GO" id="GO:0051539">
    <property type="term" value="F:4 iron, 4 sulfur cluster binding"/>
    <property type="evidence" value="ECO:0007669"/>
    <property type="project" value="UniProtKB-KW"/>
</dbReference>
<dbReference type="Pfam" id="PF07992">
    <property type="entry name" value="Pyr_redox_2"/>
    <property type="match status" value="1"/>
</dbReference>
<dbReference type="AlphaFoldDB" id="A0A0S7WEM9"/>
<feature type="domain" description="4Fe-4S ferredoxin-type" evidence="9">
    <location>
        <begin position="342"/>
        <end position="371"/>
    </location>
</feature>
<dbReference type="PANTHER" id="PTHR43498">
    <property type="entry name" value="FERREDOXIN:COB-COM HETERODISULFIDE REDUCTASE SUBUNIT A"/>
    <property type="match status" value="1"/>
</dbReference>
<dbReference type="InterPro" id="IPR036188">
    <property type="entry name" value="FAD/NAD-bd_sf"/>
</dbReference>
<evidence type="ECO:0000259" key="9">
    <source>
        <dbReference type="PROSITE" id="PS51379"/>
    </source>
</evidence>
<feature type="non-terminal residue" evidence="10">
    <location>
        <position position="1"/>
    </location>
</feature>
<dbReference type="EMBL" id="LIZT01000107">
    <property type="protein sequence ID" value="KPJ48618.1"/>
    <property type="molecule type" value="Genomic_DNA"/>
</dbReference>
<keyword evidence="7" id="KW-0408">Iron</keyword>
<keyword evidence="5" id="KW-0274">FAD</keyword>
<keyword evidence="3" id="KW-0004">4Fe-4S</keyword>
<keyword evidence="5" id="KW-0285">Flavoprotein</keyword>
<accession>A0A0S7WEM9</accession>
<dbReference type="InterPro" id="IPR039650">
    <property type="entry name" value="HdrA-like"/>
</dbReference>
<dbReference type="SUPFAM" id="SSF51971">
    <property type="entry name" value="Nucleotide-binding domain"/>
    <property type="match status" value="1"/>
</dbReference>
<evidence type="ECO:0000256" key="2">
    <source>
        <dbReference type="ARBA" id="ARBA00006561"/>
    </source>
</evidence>
<dbReference type="Pfam" id="PF12838">
    <property type="entry name" value="Fer4_7"/>
    <property type="match status" value="1"/>
</dbReference>
<evidence type="ECO:0000256" key="4">
    <source>
        <dbReference type="ARBA" id="ARBA00022723"/>
    </source>
</evidence>
<keyword evidence="8" id="KW-0411">Iron-sulfur</keyword>
<comment type="cofactor">
    <cofactor evidence="1">
        <name>FAD</name>
        <dbReference type="ChEBI" id="CHEBI:57692"/>
    </cofactor>
</comment>
<dbReference type="PROSITE" id="PS51379">
    <property type="entry name" value="4FE4S_FER_2"/>
    <property type="match status" value="2"/>
</dbReference>
<sequence length="421" mass="46498">LIKKALIIGGGVAGMTSALNLANQGYEVCLVEREEELGGNLTHIHTTLSGSDPQALLKRLRKEVRSNDKITVYTKGTIKNIQGFVGNFKTTIEVGGKDVEYDHGAVIIATGGYEYEPKEYLYGKTKNVITQAQFEVRMHEEDKDLLGAKTYVMIQCVGSRNEERPYCSRYCCGQAVKNALELLKKNPDANIYILYRDIRTYGFKEIYFMEAREKGVIFVRFEKTEEPVVEDKDGKLFVEVKEPIVGETMKIPADYLILSTAVIPQGDNEEYSKMLKVPLNDENFFLEAHMKLRPVDFATDGVFMAGLCHSPKNLEETIAQANAAASRAGVLLAQDKVEAEGTISHVNVAKCVACGACEAVCPYNAIKVIEKKTKWGVERYAEVTPALCKGCGLCAASCRSSAIDIYGYSNQDITAMVDALT</sequence>
<name>A0A0S7WEM9_UNCT6</name>
<dbReference type="InterPro" id="IPR017900">
    <property type="entry name" value="4Fe4S_Fe_S_CS"/>
</dbReference>
<proteinExistence type="inferred from homology"/>
<evidence type="ECO:0000256" key="3">
    <source>
        <dbReference type="ARBA" id="ARBA00022485"/>
    </source>
</evidence>
<reference evidence="10 11" key="1">
    <citation type="journal article" date="2015" name="Microbiome">
        <title>Genomic resolution of linkages in carbon, nitrogen, and sulfur cycling among widespread estuary sediment bacteria.</title>
        <authorList>
            <person name="Baker B.J."/>
            <person name="Lazar C.S."/>
            <person name="Teske A.P."/>
            <person name="Dick G.J."/>
        </authorList>
    </citation>
    <scope>NUCLEOTIDE SEQUENCE [LARGE SCALE GENOMIC DNA]</scope>
    <source>
        <strain evidence="10">DG_26</strain>
    </source>
</reference>
<evidence type="ECO:0000256" key="8">
    <source>
        <dbReference type="ARBA" id="ARBA00023014"/>
    </source>
</evidence>
<dbReference type="PANTHER" id="PTHR43498:SF1">
    <property type="entry name" value="COB--COM HETERODISULFIDE REDUCTASE IRON-SULFUR SUBUNIT A"/>
    <property type="match status" value="1"/>
</dbReference>
<dbReference type="InterPro" id="IPR023753">
    <property type="entry name" value="FAD/NAD-binding_dom"/>
</dbReference>
<dbReference type="InterPro" id="IPR017896">
    <property type="entry name" value="4Fe4S_Fe-S-bd"/>
</dbReference>
<evidence type="ECO:0000256" key="1">
    <source>
        <dbReference type="ARBA" id="ARBA00001974"/>
    </source>
</evidence>
<dbReference type="GO" id="GO:0046872">
    <property type="term" value="F:metal ion binding"/>
    <property type="evidence" value="ECO:0007669"/>
    <property type="project" value="UniProtKB-KW"/>
</dbReference>
<keyword evidence="4" id="KW-0479">Metal-binding</keyword>
<feature type="domain" description="4Fe-4S ferredoxin-type" evidence="9">
    <location>
        <begin position="379"/>
        <end position="408"/>
    </location>
</feature>
<evidence type="ECO:0000256" key="7">
    <source>
        <dbReference type="ARBA" id="ARBA00023004"/>
    </source>
</evidence>
<evidence type="ECO:0000256" key="5">
    <source>
        <dbReference type="ARBA" id="ARBA00022827"/>
    </source>
</evidence>
<evidence type="ECO:0000313" key="11">
    <source>
        <dbReference type="Proteomes" id="UP000051124"/>
    </source>
</evidence>
<dbReference type="GO" id="GO:0016491">
    <property type="term" value="F:oxidoreductase activity"/>
    <property type="evidence" value="ECO:0007669"/>
    <property type="project" value="UniProtKB-KW"/>
</dbReference>
<evidence type="ECO:0000313" key="10">
    <source>
        <dbReference type="EMBL" id="KPJ48618.1"/>
    </source>
</evidence>
<dbReference type="PATRIC" id="fig|1703771.3.peg.982"/>
<evidence type="ECO:0000256" key="6">
    <source>
        <dbReference type="ARBA" id="ARBA00023002"/>
    </source>
</evidence>
<protein>
    <recommendedName>
        <fullName evidence="9">4Fe-4S ferredoxin-type domain-containing protein</fullName>
    </recommendedName>
</protein>
<keyword evidence="6" id="KW-0560">Oxidoreductase</keyword>
<comment type="caution">
    <text evidence="10">The sequence shown here is derived from an EMBL/GenBank/DDBJ whole genome shotgun (WGS) entry which is preliminary data.</text>
</comment>
<dbReference type="SUPFAM" id="SSF54862">
    <property type="entry name" value="4Fe-4S ferredoxins"/>
    <property type="match status" value="1"/>
</dbReference>
<organism evidence="10 11">
    <name type="scientific">candidate division TA06 bacterium DG_26</name>
    <dbReference type="NCBI Taxonomy" id="1703771"/>
    <lineage>
        <taxon>Bacteria</taxon>
        <taxon>Bacteria division TA06</taxon>
    </lineage>
</organism>
<dbReference type="Gene3D" id="3.50.50.60">
    <property type="entry name" value="FAD/NAD(P)-binding domain"/>
    <property type="match status" value="1"/>
</dbReference>
<comment type="similarity">
    <text evidence="2">Belongs to the HdrA family.</text>
</comment>
<dbReference type="PROSITE" id="PS00198">
    <property type="entry name" value="4FE4S_FER_1"/>
    <property type="match status" value="1"/>
</dbReference>
<dbReference type="Gene3D" id="3.30.70.20">
    <property type="match status" value="1"/>
</dbReference>
<gene>
    <name evidence="10" type="ORF">AMJ40_07215</name>
</gene>